<dbReference type="RefSeq" id="WP_218616166.1">
    <property type="nucleotide sequence ID" value="NZ_JADQDK010000001.1"/>
</dbReference>
<evidence type="ECO:0000313" key="5">
    <source>
        <dbReference type="EMBL" id="MBW0135916.1"/>
    </source>
</evidence>
<dbReference type="PANTHER" id="PTHR10381">
    <property type="entry name" value="ATP-DEPENDENT CLP PROTEASE PROTEOLYTIC SUBUNIT"/>
    <property type="match status" value="1"/>
</dbReference>
<gene>
    <name evidence="5" type="ORF">I4I81_16855</name>
</gene>
<keyword evidence="3" id="KW-0378">Hydrolase</keyword>
<dbReference type="InterPro" id="IPR023562">
    <property type="entry name" value="ClpP/TepA"/>
</dbReference>
<dbReference type="InterPro" id="IPR001907">
    <property type="entry name" value="ClpP"/>
</dbReference>
<accession>A0ABS6UUI0</accession>
<evidence type="ECO:0000256" key="4">
    <source>
        <dbReference type="ARBA" id="ARBA00022825"/>
    </source>
</evidence>
<keyword evidence="6" id="KW-1185">Reference proteome</keyword>
<dbReference type="PANTHER" id="PTHR10381:SF70">
    <property type="entry name" value="ATP-DEPENDENT CLP PROTEASE PROTEOLYTIC SUBUNIT"/>
    <property type="match status" value="1"/>
</dbReference>
<sequence length="192" mass="19289">MHEPRQPTVTPQPAVPSLTSTVLVAGADPLVEHLLDVRVVHVGGVLDTDAADRVCARLRLLAARDPRRGITLTVSCTAGSAGAGLAVVDTMALVAPAVATCAVGVVAGVGQLIVTAGAPGQRTAAPHARLALRTPSAGAVGAAVFGEQKQEVLAVTAARSGQDVERVAADTAAERWLTAADALEYGLVDAVA</sequence>
<reference evidence="5 6" key="1">
    <citation type="submission" date="2020-11" db="EMBL/GenBank/DDBJ databases">
        <title>Pseudonocardia abyssalis sp. nov. and Pseudonocardia oceani sp. nov., description and phylogenomic analysis of two novel actinomycetes isolated from the deep Southern Ocean.</title>
        <authorList>
            <person name="Parra J."/>
        </authorList>
    </citation>
    <scope>NUCLEOTIDE SEQUENCE [LARGE SCALE GENOMIC DNA]</scope>
    <source>
        <strain evidence="5 6">KRD-168</strain>
    </source>
</reference>
<evidence type="ECO:0000256" key="2">
    <source>
        <dbReference type="ARBA" id="ARBA00022670"/>
    </source>
</evidence>
<dbReference type="EMBL" id="JADQDK010000001">
    <property type="protein sequence ID" value="MBW0135916.1"/>
    <property type="molecule type" value="Genomic_DNA"/>
</dbReference>
<keyword evidence="2 5" id="KW-0645">Protease</keyword>
<dbReference type="Proteomes" id="UP000694287">
    <property type="component" value="Unassembled WGS sequence"/>
</dbReference>
<keyword evidence="1" id="KW-0963">Cytoplasm</keyword>
<dbReference type="GO" id="GO:0008233">
    <property type="term" value="F:peptidase activity"/>
    <property type="evidence" value="ECO:0007669"/>
    <property type="project" value="UniProtKB-KW"/>
</dbReference>
<comment type="caution">
    <text evidence="5">The sequence shown here is derived from an EMBL/GenBank/DDBJ whole genome shotgun (WGS) entry which is preliminary data.</text>
</comment>
<organism evidence="5 6">
    <name type="scientific">Pseudonocardia abyssalis</name>
    <dbReference type="NCBI Taxonomy" id="2792008"/>
    <lineage>
        <taxon>Bacteria</taxon>
        <taxon>Bacillati</taxon>
        <taxon>Actinomycetota</taxon>
        <taxon>Actinomycetes</taxon>
        <taxon>Pseudonocardiales</taxon>
        <taxon>Pseudonocardiaceae</taxon>
        <taxon>Pseudonocardia</taxon>
    </lineage>
</organism>
<evidence type="ECO:0000256" key="1">
    <source>
        <dbReference type="ARBA" id="ARBA00022490"/>
    </source>
</evidence>
<protein>
    <submittedName>
        <fullName evidence="5">ATP-dependent Clp protease proteolytic subunit</fullName>
    </submittedName>
</protein>
<keyword evidence="4" id="KW-0720">Serine protease</keyword>
<evidence type="ECO:0000313" key="6">
    <source>
        <dbReference type="Proteomes" id="UP000694287"/>
    </source>
</evidence>
<name>A0ABS6UUI0_9PSEU</name>
<dbReference type="Pfam" id="PF00574">
    <property type="entry name" value="CLP_protease"/>
    <property type="match status" value="1"/>
</dbReference>
<evidence type="ECO:0000256" key="3">
    <source>
        <dbReference type="ARBA" id="ARBA00022801"/>
    </source>
</evidence>
<dbReference type="CDD" id="cd07017">
    <property type="entry name" value="S14_ClpP_2"/>
    <property type="match status" value="1"/>
</dbReference>
<dbReference type="GO" id="GO:0006508">
    <property type="term" value="P:proteolysis"/>
    <property type="evidence" value="ECO:0007669"/>
    <property type="project" value="UniProtKB-KW"/>
</dbReference>
<proteinExistence type="predicted"/>